<evidence type="ECO:0000256" key="8">
    <source>
        <dbReference type="RuleBase" id="RU004082"/>
    </source>
</evidence>
<sequence>MSRENPIIAVTGSSGAGTTTVKDAFARMFSRQSLQAAFVHGDSFHRYTREELAKLMRENPGREDSLSHFAVEANLLDRLESLFQEYSKSGTGTYRHYIHAEDVSLIDAGYKVGNFTPWQPLPEDTDLLLYEGLHGGLVTADYNIAQYVDLLIGVAPSINLEWIQKIDRDVKLRGHSHEAVIDSILARMDDYVHFILPQFSKTHINFQRVPLVDTSNPFEPRSIPTDDESSVVIRFQDAHKVDFPYLLSMIKDSFMTRPHTLVIPGAKMSLALELIMTPRVQELLDGRRYR</sequence>
<evidence type="ECO:0000256" key="2">
    <source>
        <dbReference type="ARBA" id="ARBA00012042"/>
    </source>
</evidence>
<dbReference type="SUPFAM" id="SSF52540">
    <property type="entry name" value="P-loop containing nucleoside triphosphate hydrolases"/>
    <property type="match status" value="1"/>
</dbReference>
<evidence type="ECO:0000256" key="7">
    <source>
        <dbReference type="ARBA" id="ARBA00047663"/>
    </source>
</evidence>
<dbReference type="NCBIfam" id="NF011997">
    <property type="entry name" value="PRK15453.1"/>
    <property type="match status" value="1"/>
</dbReference>
<dbReference type="GO" id="GO:0008974">
    <property type="term" value="F:phosphoribulokinase activity"/>
    <property type="evidence" value="ECO:0007669"/>
    <property type="project" value="UniProtKB-EC"/>
</dbReference>
<dbReference type="Pfam" id="PF00485">
    <property type="entry name" value="PRK"/>
    <property type="match status" value="1"/>
</dbReference>
<dbReference type="EMBL" id="MDTQ01000001">
    <property type="protein sequence ID" value="ODC02505.1"/>
    <property type="molecule type" value="Genomic_DNA"/>
</dbReference>
<dbReference type="OrthoDB" id="9773443at2"/>
<dbReference type="InterPro" id="IPR006083">
    <property type="entry name" value="PRK/URK"/>
</dbReference>
<keyword evidence="5 10" id="KW-0418">Kinase</keyword>
<keyword evidence="4" id="KW-0547">Nucleotide-binding</keyword>
<evidence type="ECO:0000256" key="4">
    <source>
        <dbReference type="ARBA" id="ARBA00022741"/>
    </source>
</evidence>
<name>A0A1E2V771_9GAMM</name>
<comment type="caution">
    <text evidence="10">The sequence shown here is derived from an EMBL/GenBank/DDBJ whole genome shotgun (WGS) entry which is preliminary data.</text>
</comment>
<dbReference type="Proteomes" id="UP000094291">
    <property type="component" value="Unassembled WGS sequence"/>
</dbReference>
<protein>
    <recommendedName>
        <fullName evidence="2 8">Phosphoribulokinase</fullName>
        <ecNumber evidence="2 8">2.7.1.19</ecNumber>
    </recommendedName>
</protein>
<evidence type="ECO:0000256" key="1">
    <source>
        <dbReference type="ARBA" id="ARBA00009719"/>
    </source>
</evidence>
<dbReference type="InterPro" id="IPR027417">
    <property type="entry name" value="P-loop_NTPase"/>
</dbReference>
<reference evidence="10 11" key="1">
    <citation type="submission" date="2016-08" db="EMBL/GenBank/DDBJ databases">
        <authorList>
            <person name="Seilhamer J.J."/>
        </authorList>
    </citation>
    <scope>NUCLEOTIDE SEQUENCE [LARGE SCALE GENOMIC DNA]</scope>
    <source>
        <strain evidence="10 11">PH27A</strain>
    </source>
</reference>
<gene>
    <name evidence="10" type="ORF">BFW38_02040</name>
</gene>
<evidence type="ECO:0000259" key="9">
    <source>
        <dbReference type="Pfam" id="PF00485"/>
    </source>
</evidence>
<feature type="domain" description="Phosphoribulokinase/uridine kinase" evidence="9">
    <location>
        <begin position="7"/>
        <end position="215"/>
    </location>
</feature>
<keyword evidence="11" id="KW-1185">Reference proteome</keyword>
<proteinExistence type="inferred from homology"/>
<evidence type="ECO:0000313" key="10">
    <source>
        <dbReference type="EMBL" id="ODC02505.1"/>
    </source>
</evidence>
<evidence type="ECO:0000256" key="6">
    <source>
        <dbReference type="ARBA" id="ARBA00022840"/>
    </source>
</evidence>
<dbReference type="PROSITE" id="PS00567">
    <property type="entry name" value="PHOSPHORIBULOKINASE"/>
    <property type="match status" value="1"/>
</dbReference>
<keyword evidence="6" id="KW-0067">ATP-binding</keyword>
<accession>A0A1E2V771</accession>
<dbReference type="RefSeq" id="WP_068996890.1">
    <property type="nucleotide sequence ID" value="NZ_MDTQ01000001.1"/>
</dbReference>
<evidence type="ECO:0000256" key="5">
    <source>
        <dbReference type="ARBA" id="ARBA00022777"/>
    </source>
</evidence>
<keyword evidence="3" id="KW-0808">Transferase</keyword>
<dbReference type="PRINTS" id="PR00478">
    <property type="entry name" value="PHRIBLKINASE"/>
</dbReference>
<dbReference type="STRING" id="197479.BFW38_02040"/>
<comment type="similarity">
    <text evidence="1 8">Belongs to the phosphoribulokinase family.</text>
</comment>
<dbReference type="InterPro" id="IPR006082">
    <property type="entry name" value="PRK"/>
</dbReference>
<dbReference type="EC" id="2.7.1.19" evidence="2 8"/>
<organism evidence="10 11">
    <name type="scientific">Terasakiispira papahanaumokuakeensis</name>
    <dbReference type="NCBI Taxonomy" id="197479"/>
    <lineage>
        <taxon>Bacteria</taxon>
        <taxon>Pseudomonadati</taxon>
        <taxon>Pseudomonadota</taxon>
        <taxon>Gammaproteobacteria</taxon>
        <taxon>Oceanospirillales</taxon>
        <taxon>Terasakiispira</taxon>
    </lineage>
</organism>
<dbReference type="AlphaFoldDB" id="A0A1E2V771"/>
<dbReference type="Gene3D" id="3.40.50.300">
    <property type="entry name" value="P-loop containing nucleotide triphosphate hydrolases"/>
    <property type="match status" value="1"/>
</dbReference>
<dbReference type="GO" id="GO:0005524">
    <property type="term" value="F:ATP binding"/>
    <property type="evidence" value="ECO:0007669"/>
    <property type="project" value="UniProtKB-KW"/>
</dbReference>
<evidence type="ECO:0000256" key="3">
    <source>
        <dbReference type="ARBA" id="ARBA00022679"/>
    </source>
</evidence>
<comment type="catalytic activity">
    <reaction evidence="7 8">
        <text>D-ribulose 5-phosphate + ATP = D-ribulose 1,5-bisphosphate + ADP + H(+)</text>
        <dbReference type="Rhea" id="RHEA:19365"/>
        <dbReference type="ChEBI" id="CHEBI:15378"/>
        <dbReference type="ChEBI" id="CHEBI:30616"/>
        <dbReference type="ChEBI" id="CHEBI:57870"/>
        <dbReference type="ChEBI" id="CHEBI:58121"/>
        <dbReference type="ChEBI" id="CHEBI:456216"/>
        <dbReference type="EC" id="2.7.1.19"/>
    </reaction>
</comment>
<dbReference type="GO" id="GO:0005975">
    <property type="term" value="P:carbohydrate metabolic process"/>
    <property type="evidence" value="ECO:0007669"/>
    <property type="project" value="InterPro"/>
</dbReference>
<evidence type="ECO:0000313" key="11">
    <source>
        <dbReference type="Proteomes" id="UP000094291"/>
    </source>
</evidence>